<dbReference type="InterPro" id="IPR016159">
    <property type="entry name" value="Cullin_repeat-like_dom_sf"/>
</dbReference>
<dbReference type="OrthoDB" id="1922221at2759"/>
<name>A0A3B6SI84_WHEAT</name>
<dbReference type="Proteomes" id="UP000019116">
    <property type="component" value="Chromosome 7B"/>
</dbReference>
<dbReference type="Gramene" id="TraesWEE_scaffold_008023_01G000100.1">
    <property type="protein sequence ID" value="TraesWEE_scaffold_008023_01G000100.1"/>
    <property type="gene ID" value="TraesWEE_scaffold_008023_01G000100"/>
</dbReference>
<dbReference type="Gene3D" id="1.20.1280.170">
    <property type="entry name" value="Exocyst complex component Exo70"/>
    <property type="match status" value="1"/>
</dbReference>
<evidence type="ECO:0000256" key="1">
    <source>
        <dbReference type="ARBA" id="ARBA00006756"/>
    </source>
</evidence>
<protein>
    <recommendedName>
        <fullName evidence="3">Exocyst subunit Exo70 family protein</fullName>
    </recommendedName>
</protein>
<evidence type="ECO:0000256" key="4">
    <source>
        <dbReference type="SAM" id="MobiDB-lite"/>
    </source>
</evidence>
<dbReference type="STRING" id="4565.A0A3B6SI84"/>
<reference evidence="6" key="2">
    <citation type="submission" date="2018-10" db="UniProtKB">
        <authorList>
            <consortium name="EnsemblPlants"/>
        </authorList>
    </citation>
    <scope>IDENTIFICATION</scope>
</reference>
<feature type="region of interest" description="Disordered" evidence="4">
    <location>
        <begin position="147"/>
        <end position="177"/>
    </location>
</feature>
<keyword evidence="3" id="KW-0653">Protein transport</keyword>
<dbReference type="InterPro" id="IPR004140">
    <property type="entry name" value="Exo70"/>
</dbReference>
<evidence type="ECO:0000313" key="7">
    <source>
        <dbReference type="Proteomes" id="UP000019116"/>
    </source>
</evidence>
<dbReference type="Gramene" id="TraesCS7B02G138300.1">
    <property type="protein sequence ID" value="TraesCS7B02G138300.1.cds1"/>
    <property type="gene ID" value="TraesCS7B02G138300"/>
</dbReference>
<dbReference type="SMR" id="A0A3B6SI84"/>
<dbReference type="EnsemblPlants" id="TraesCS7B02G138300.1">
    <property type="protein sequence ID" value="TraesCS7B02G138300.1.cds1"/>
    <property type="gene ID" value="TraesCS7B02G138300"/>
</dbReference>
<keyword evidence="3" id="KW-0268">Exocytosis</keyword>
<dbReference type="InterPro" id="IPR046364">
    <property type="entry name" value="Exo70_C"/>
</dbReference>
<dbReference type="GO" id="GO:0005546">
    <property type="term" value="F:phosphatidylinositol-4,5-bisphosphate binding"/>
    <property type="evidence" value="ECO:0007669"/>
    <property type="project" value="InterPro"/>
</dbReference>
<dbReference type="Gramene" id="TraesCS7B03G0375800.1">
    <property type="protein sequence ID" value="TraesCS7B03G0375800.1.CDS1"/>
    <property type="gene ID" value="TraesCS7B03G0375800"/>
</dbReference>
<organism evidence="6">
    <name type="scientific">Triticum aestivum</name>
    <name type="common">Wheat</name>
    <dbReference type="NCBI Taxonomy" id="4565"/>
    <lineage>
        <taxon>Eukaryota</taxon>
        <taxon>Viridiplantae</taxon>
        <taxon>Streptophyta</taxon>
        <taxon>Embryophyta</taxon>
        <taxon>Tracheophyta</taxon>
        <taxon>Spermatophyta</taxon>
        <taxon>Magnoliopsida</taxon>
        <taxon>Liliopsida</taxon>
        <taxon>Poales</taxon>
        <taxon>Poaceae</taxon>
        <taxon>BOP clade</taxon>
        <taxon>Pooideae</taxon>
        <taxon>Triticodae</taxon>
        <taxon>Triticeae</taxon>
        <taxon>Triticinae</taxon>
        <taxon>Triticum</taxon>
    </lineage>
</organism>
<dbReference type="Gramene" id="TraesROB_scaffold_003890_01G000100.1">
    <property type="protein sequence ID" value="TraesROB_scaffold_003890_01G000100.1"/>
    <property type="gene ID" value="TraesROB_scaffold_003890_01G000100"/>
</dbReference>
<dbReference type="SUPFAM" id="SSF74788">
    <property type="entry name" value="Cullin repeat-like"/>
    <property type="match status" value="1"/>
</dbReference>
<reference evidence="6" key="1">
    <citation type="submission" date="2018-08" db="EMBL/GenBank/DDBJ databases">
        <authorList>
            <person name="Rossello M."/>
        </authorList>
    </citation>
    <scope>NUCLEOTIDE SEQUENCE [LARGE SCALE GENOMIC DNA]</scope>
    <source>
        <strain evidence="6">cv. Chinese Spring</strain>
    </source>
</reference>
<feature type="domain" description="Exocyst complex subunit Exo70 C-terminal" evidence="5">
    <location>
        <begin position="1"/>
        <end position="119"/>
    </location>
</feature>
<evidence type="ECO:0000259" key="5">
    <source>
        <dbReference type="Pfam" id="PF03081"/>
    </source>
</evidence>
<dbReference type="GO" id="GO:0015031">
    <property type="term" value="P:protein transport"/>
    <property type="evidence" value="ECO:0007669"/>
    <property type="project" value="UniProtKB-KW"/>
</dbReference>
<dbReference type="PANTHER" id="PTHR12542">
    <property type="entry name" value="EXOCYST COMPLEX PROTEIN EXO70"/>
    <property type="match status" value="1"/>
</dbReference>
<dbReference type="Gramene" id="TraesCLE_scaffold_035277_01G000200.1">
    <property type="protein sequence ID" value="TraesCLE_scaffold_035277_01G000200.1"/>
    <property type="gene ID" value="TraesCLE_scaffold_035277_01G000200"/>
</dbReference>
<dbReference type="Pfam" id="PF03081">
    <property type="entry name" value="Exo70_C"/>
    <property type="match status" value="1"/>
</dbReference>
<comment type="similarity">
    <text evidence="1 3">Belongs to the EXO70 family.</text>
</comment>
<evidence type="ECO:0000256" key="2">
    <source>
        <dbReference type="ARBA" id="ARBA00022448"/>
    </source>
</evidence>
<keyword evidence="7" id="KW-1185">Reference proteome</keyword>
<evidence type="ECO:0000256" key="3">
    <source>
        <dbReference type="RuleBase" id="RU365026"/>
    </source>
</evidence>
<sequence>MNAYWYIYMRTRGSDLSKLIGEEPMKRRYKTSAEEAAWEYQDAAWSPLVRLLGGGGGKAWPADEAREKAAAFVSVLEERVRKHGAEYKIPDGDLRAQIKAAVTKAVRGAYAGFLKANEKAVAGGRRELLQVDVIESMVRRVFEEMGDGEAGGKGMGRTRSSGRVRRESGNIEGFEAS</sequence>
<comment type="function">
    <text evidence="3">Component of the exocyst complex.</text>
</comment>
<dbReference type="GO" id="GO:0006887">
    <property type="term" value="P:exocytosis"/>
    <property type="evidence" value="ECO:0007669"/>
    <property type="project" value="UniProtKB-KW"/>
</dbReference>
<accession>A0A3B6SI84</accession>
<evidence type="ECO:0000313" key="6">
    <source>
        <dbReference type="EnsemblPlants" id="TraesCS7B02G138300.1.cds1"/>
    </source>
</evidence>
<dbReference type="GO" id="GO:0000145">
    <property type="term" value="C:exocyst"/>
    <property type="evidence" value="ECO:0007669"/>
    <property type="project" value="InterPro"/>
</dbReference>
<keyword evidence="2 3" id="KW-0813">Transport</keyword>
<dbReference type="AlphaFoldDB" id="A0A3B6SI84"/>
<dbReference type="Gramene" id="TraesCAD_scaffold_017568_01G000200.1">
    <property type="protein sequence ID" value="TraesCAD_scaffold_017568_01G000200.1"/>
    <property type="gene ID" value="TraesCAD_scaffold_017568_01G000200"/>
</dbReference>
<dbReference type="PaxDb" id="4565-Traes_7BS_D316EAF19.1"/>
<dbReference type="PANTHER" id="PTHR12542:SF90">
    <property type="entry name" value="EXOCYST COMPLEX COMPONENT EXO70I"/>
    <property type="match status" value="1"/>
</dbReference>
<proteinExistence type="inferred from homology"/>